<evidence type="ECO:0000256" key="1">
    <source>
        <dbReference type="ARBA" id="ARBA00022723"/>
    </source>
</evidence>
<evidence type="ECO:0000259" key="5">
    <source>
        <dbReference type="PROSITE" id="PS50023"/>
    </source>
</evidence>
<dbReference type="InterPro" id="IPR001781">
    <property type="entry name" value="Znf_LIM"/>
</dbReference>
<comment type="caution">
    <text evidence="6">The sequence shown here is derived from an EMBL/GenBank/DDBJ whole genome shotgun (WGS) entry which is preliminary data.</text>
</comment>
<dbReference type="GO" id="GO:0046872">
    <property type="term" value="F:metal ion binding"/>
    <property type="evidence" value="ECO:0007669"/>
    <property type="project" value="UniProtKB-KW"/>
</dbReference>
<dbReference type="AlphaFoldDB" id="A0A433SJC6"/>
<keyword evidence="3 4" id="KW-0440">LIM domain</keyword>
<sequence length="79" mass="8774">SPFFFVYQGGGPKCGICDKTVYAQEKIEAGNVAFHQTCFKCSVCNMKLSRQNYAQADKVLFCKKHFQSSVVAQNAQIVS</sequence>
<dbReference type="Pfam" id="PF00412">
    <property type="entry name" value="LIM"/>
    <property type="match status" value="1"/>
</dbReference>
<evidence type="ECO:0000256" key="2">
    <source>
        <dbReference type="ARBA" id="ARBA00022833"/>
    </source>
</evidence>
<dbReference type="EMBL" id="RQTK01001817">
    <property type="protein sequence ID" value="RUS69134.1"/>
    <property type="molecule type" value="Genomic_DNA"/>
</dbReference>
<evidence type="ECO:0000256" key="3">
    <source>
        <dbReference type="ARBA" id="ARBA00023038"/>
    </source>
</evidence>
<keyword evidence="2 4" id="KW-0862">Zinc</keyword>
<dbReference type="SUPFAM" id="SSF57716">
    <property type="entry name" value="Glucocorticoid receptor-like (DNA-binding domain)"/>
    <property type="match status" value="2"/>
</dbReference>
<keyword evidence="1 4" id="KW-0479">Metal-binding</keyword>
<organism evidence="6 7">
    <name type="scientific">Elysia chlorotica</name>
    <name type="common">Eastern emerald elysia</name>
    <name type="synonym">Sea slug</name>
    <dbReference type="NCBI Taxonomy" id="188477"/>
    <lineage>
        <taxon>Eukaryota</taxon>
        <taxon>Metazoa</taxon>
        <taxon>Spiralia</taxon>
        <taxon>Lophotrochozoa</taxon>
        <taxon>Mollusca</taxon>
        <taxon>Gastropoda</taxon>
        <taxon>Heterobranchia</taxon>
        <taxon>Euthyneura</taxon>
        <taxon>Panpulmonata</taxon>
        <taxon>Sacoglossa</taxon>
        <taxon>Placobranchoidea</taxon>
        <taxon>Plakobranchidae</taxon>
        <taxon>Elysia</taxon>
    </lineage>
</organism>
<name>A0A433SJC6_ELYCH</name>
<dbReference type="Proteomes" id="UP000271974">
    <property type="component" value="Unassembled WGS sequence"/>
</dbReference>
<dbReference type="PANTHER" id="PTHR24206">
    <property type="entry name" value="OS06G0237300 PROTEIN"/>
    <property type="match status" value="1"/>
</dbReference>
<dbReference type="Gene3D" id="2.10.110.10">
    <property type="entry name" value="Cysteine Rich Protein"/>
    <property type="match status" value="1"/>
</dbReference>
<dbReference type="SMART" id="SM00132">
    <property type="entry name" value="LIM"/>
    <property type="match status" value="1"/>
</dbReference>
<dbReference type="PROSITE" id="PS00478">
    <property type="entry name" value="LIM_DOMAIN_1"/>
    <property type="match status" value="1"/>
</dbReference>
<gene>
    <name evidence="6" type="ORF">EGW08_023105</name>
</gene>
<reference evidence="6 7" key="1">
    <citation type="submission" date="2019-01" db="EMBL/GenBank/DDBJ databases">
        <title>A draft genome assembly of the solar-powered sea slug Elysia chlorotica.</title>
        <authorList>
            <person name="Cai H."/>
            <person name="Li Q."/>
            <person name="Fang X."/>
            <person name="Li J."/>
            <person name="Curtis N.E."/>
            <person name="Altenburger A."/>
            <person name="Shibata T."/>
            <person name="Feng M."/>
            <person name="Maeda T."/>
            <person name="Schwartz J.A."/>
            <person name="Shigenobu S."/>
            <person name="Lundholm N."/>
            <person name="Nishiyama T."/>
            <person name="Yang H."/>
            <person name="Hasebe M."/>
            <person name="Li S."/>
            <person name="Pierce S.K."/>
            <person name="Wang J."/>
        </authorList>
    </citation>
    <scope>NUCLEOTIDE SEQUENCE [LARGE SCALE GENOMIC DNA]</scope>
    <source>
        <strain evidence="6">EC2010</strain>
        <tissue evidence="6">Whole organism of an adult</tissue>
    </source>
</reference>
<keyword evidence="7" id="KW-1185">Reference proteome</keyword>
<dbReference type="OrthoDB" id="1679758at2759"/>
<evidence type="ECO:0000256" key="4">
    <source>
        <dbReference type="PROSITE-ProRule" id="PRU00125"/>
    </source>
</evidence>
<protein>
    <recommendedName>
        <fullName evidence="5">LIM zinc-binding domain-containing protein</fullName>
    </recommendedName>
</protein>
<accession>A0A433SJC6</accession>
<proteinExistence type="predicted"/>
<feature type="domain" description="LIM zinc-binding" evidence="5">
    <location>
        <begin position="12"/>
        <end position="72"/>
    </location>
</feature>
<evidence type="ECO:0000313" key="7">
    <source>
        <dbReference type="Proteomes" id="UP000271974"/>
    </source>
</evidence>
<evidence type="ECO:0000313" key="6">
    <source>
        <dbReference type="EMBL" id="RUS69134.1"/>
    </source>
</evidence>
<feature type="non-terminal residue" evidence="6">
    <location>
        <position position="1"/>
    </location>
</feature>
<dbReference type="CDD" id="cd09358">
    <property type="entry name" value="LIM_Mical_like"/>
    <property type="match status" value="1"/>
</dbReference>
<dbReference type="PROSITE" id="PS50023">
    <property type="entry name" value="LIM_DOMAIN_2"/>
    <property type="match status" value="1"/>
</dbReference>